<dbReference type="Proteomes" id="UP000482209">
    <property type="component" value="Unassembled WGS sequence"/>
</dbReference>
<keyword evidence="3" id="KW-0472">Membrane</keyword>
<evidence type="ECO:0000259" key="4">
    <source>
        <dbReference type="Pfam" id="PF03816"/>
    </source>
</evidence>
<evidence type="ECO:0000313" key="6">
    <source>
        <dbReference type="Proteomes" id="UP000482209"/>
    </source>
</evidence>
<dbReference type="Pfam" id="PF03816">
    <property type="entry name" value="LytR_cpsA_psr"/>
    <property type="match status" value="1"/>
</dbReference>
<dbReference type="EMBL" id="VUMT01000006">
    <property type="protein sequence ID" value="MSS63382.1"/>
    <property type="molecule type" value="Genomic_DNA"/>
</dbReference>
<feature type="compositionally biased region" description="Low complexity" evidence="2">
    <location>
        <begin position="378"/>
        <end position="392"/>
    </location>
</feature>
<keyword evidence="3" id="KW-0812">Transmembrane</keyword>
<keyword evidence="6" id="KW-1185">Reference proteome</keyword>
<proteinExistence type="inferred from homology"/>
<evidence type="ECO:0000256" key="1">
    <source>
        <dbReference type="ARBA" id="ARBA00006068"/>
    </source>
</evidence>
<evidence type="ECO:0000256" key="2">
    <source>
        <dbReference type="SAM" id="MobiDB-lite"/>
    </source>
</evidence>
<dbReference type="PANTHER" id="PTHR33392:SF6">
    <property type="entry name" value="POLYISOPRENYL-TEICHOIC ACID--PEPTIDOGLYCAN TEICHOIC ACID TRANSFERASE TAGU"/>
    <property type="match status" value="1"/>
</dbReference>
<accession>A0A6L5XXB0</accession>
<comment type="similarity">
    <text evidence="1">Belongs to the LytR/CpsA/Psr (LCP) family.</text>
</comment>
<dbReference type="NCBIfam" id="TIGR00350">
    <property type="entry name" value="lytR_cpsA_psr"/>
    <property type="match status" value="1"/>
</dbReference>
<evidence type="ECO:0000313" key="5">
    <source>
        <dbReference type="EMBL" id="MSS63382.1"/>
    </source>
</evidence>
<reference evidence="5 6" key="1">
    <citation type="submission" date="2019-08" db="EMBL/GenBank/DDBJ databases">
        <title>In-depth cultivation of the pig gut microbiome towards novel bacterial diversity and tailored functional studies.</title>
        <authorList>
            <person name="Wylensek D."/>
            <person name="Hitch T.C.A."/>
            <person name="Clavel T."/>
        </authorList>
    </citation>
    <scope>NUCLEOTIDE SEQUENCE [LARGE SCALE GENOMIC DNA]</scope>
    <source>
        <strain evidence="5 6">WCA-693-APC-MOT-I</strain>
    </source>
</reference>
<evidence type="ECO:0000256" key="3">
    <source>
        <dbReference type="SAM" id="Phobius"/>
    </source>
</evidence>
<dbReference type="AlphaFoldDB" id="A0A6L5XXB0"/>
<dbReference type="PANTHER" id="PTHR33392">
    <property type="entry name" value="POLYISOPRENYL-TEICHOIC ACID--PEPTIDOGLYCAN TEICHOIC ACID TRANSFERASE TAGU"/>
    <property type="match status" value="1"/>
</dbReference>
<sequence length="402" mass="44435">MSQYDKNNFQTDNLLKEINDNLGRQIANELDKENQSEETTMEVLDSKKKKWSKKKIAGTVAGVFVAMILCVALAGNYFMNRINYESDSDVKAKVDKDGVAIDWDASNANDVVPCNDKVVNILLIGEEKIHDTTRGRSDSIMVATINQETKKLILTSFMRDCYVMIPGYKEGKLNTSYNVGGGPLLLNTIEQNFQIHIDGYVRVDFEAFETIVDKLGGVEIELTDNEARYLNRTNYISDPNNRNVVAGVQTLNGNQALGYTRVRKVAGINGEHDDFARTNRQRIVLNAIFEKYKSKGLVELVGIANDLLPYITTNISKTDLLSYLATVVSLGTTKLDTFRVPMNNCYHGEKNSAGDVLIVDYPTVNQALQEELYGTVSASTTTDSNSTADTATGNSGVQNGSN</sequence>
<comment type="caution">
    <text evidence="5">The sequence shown here is derived from an EMBL/GenBank/DDBJ whole genome shotgun (WGS) entry which is preliminary data.</text>
</comment>
<feature type="compositionally biased region" description="Polar residues" evidence="2">
    <location>
        <begin position="393"/>
        <end position="402"/>
    </location>
</feature>
<keyword evidence="3" id="KW-1133">Transmembrane helix</keyword>
<dbReference type="InterPro" id="IPR050922">
    <property type="entry name" value="LytR/CpsA/Psr_CW_biosynth"/>
</dbReference>
<protein>
    <submittedName>
        <fullName evidence="5">LytR family transcriptional regulator</fullName>
    </submittedName>
</protein>
<gene>
    <name evidence="5" type="ORF">FYJ58_05760</name>
</gene>
<feature type="domain" description="Cell envelope-related transcriptional attenuator" evidence="4">
    <location>
        <begin position="136"/>
        <end position="293"/>
    </location>
</feature>
<organism evidence="5 6">
    <name type="scientific">Velocimicrobium porci</name>
    <dbReference type="NCBI Taxonomy" id="2606634"/>
    <lineage>
        <taxon>Bacteria</taxon>
        <taxon>Bacillati</taxon>
        <taxon>Bacillota</taxon>
        <taxon>Clostridia</taxon>
        <taxon>Lachnospirales</taxon>
        <taxon>Lachnospiraceae</taxon>
        <taxon>Velocimicrobium</taxon>
    </lineage>
</organism>
<dbReference type="Gene3D" id="3.40.630.190">
    <property type="entry name" value="LCP protein"/>
    <property type="match status" value="1"/>
</dbReference>
<feature type="region of interest" description="Disordered" evidence="2">
    <location>
        <begin position="378"/>
        <end position="402"/>
    </location>
</feature>
<feature type="transmembrane region" description="Helical" evidence="3">
    <location>
        <begin position="56"/>
        <end position="79"/>
    </location>
</feature>
<dbReference type="RefSeq" id="WP_154518606.1">
    <property type="nucleotide sequence ID" value="NZ_VUMT01000006.1"/>
</dbReference>
<dbReference type="InterPro" id="IPR004474">
    <property type="entry name" value="LytR_CpsA_psr"/>
</dbReference>
<name>A0A6L5XXB0_9FIRM</name>